<dbReference type="EMBL" id="NKQK01000030">
    <property type="protein sequence ID" value="PSR84094.1"/>
    <property type="molecule type" value="Genomic_DNA"/>
</dbReference>
<dbReference type="Proteomes" id="UP000241394">
    <property type="component" value="Unassembled WGS sequence"/>
</dbReference>
<proteinExistence type="predicted"/>
<evidence type="ECO:0000313" key="2">
    <source>
        <dbReference type="Proteomes" id="UP000241394"/>
    </source>
</evidence>
<dbReference type="InParanoid" id="A0A2R6P240"/>
<gene>
    <name evidence="1" type="ORF">CEY00_Acc33529</name>
</gene>
<protein>
    <submittedName>
        <fullName evidence="1">Protein translocase subunit SecA like</fullName>
    </submittedName>
</protein>
<keyword evidence="2" id="KW-1185">Reference proteome</keyword>
<dbReference type="Gramene" id="PSR84094">
    <property type="protein sequence ID" value="PSR84094"/>
    <property type="gene ID" value="CEY00_Acc33529"/>
</dbReference>
<dbReference type="AlphaFoldDB" id="A0A2R6P240"/>
<feature type="non-terminal residue" evidence="1">
    <location>
        <position position="208"/>
    </location>
</feature>
<dbReference type="OrthoDB" id="10571726at2759"/>
<comment type="caution">
    <text evidence="1">The sequence shown here is derived from an EMBL/GenBank/DDBJ whole genome shotgun (WGS) entry which is preliminary data.</text>
</comment>
<accession>A0A2R6P240</accession>
<evidence type="ECO:0000313" key="1">
    <source>
        <dbReference type="EMBL" id="PSR84094.1"/>
    </source>
</evidence>
<organism evidence="1 2">
    <name type="scientific">Actinidia chinensis var. chinensis</name>
    <name type="common">Chinese soft-hair kiwi</name>
    <dbReference type="NCBI Taxonomy" id="1590841"/>
    <lineage>
        <taxon>Eukaryota</taxon>
        <taxon>Viridiplantae</taxon>
        <taxon>Streptophyta</taxon>
        <taxon>Embryophyta</taxon>
        <taxon>Tracheophyta</taxon>
        <taxon>Spermatophyta</taxon>
        <taxon>Magnoliopsida</taxon>
        <taxon>eudicotyledons</taxon>
        <taxon>Gunneridae</taxon>
        <taxon>Pentapetalae</taxon>
        <taxon>asterids</taxon>
        <taxon>Ericales</taxon>
        <taxon>Actinidiaceae</taxon>
        <taxon>Actinidia</taxon>
    </lineage>
</organism>
<reference evidence="1 2" key="1">
    <citation type="submission" date="2017-07" db="EMBL/GenBank/DDBJ databases">
        <title>An improved, manually edited Actinidia chinensis var. chinensis (kiwifruit) genome highlights the challenges associated with draft genomes and gene prediction in plants.</title>
        <authorList>
            <person name="Pilkington S."/>
            <person name="Crowhurst R."/>
            <person name="Hilario E."/>
            <person name="Nardozza S."/>
            <person name="Fraser L."/>
            <person name="Peng Y."/>
            <person name="Gunaseelan K."/>
            <person name="Simpson R."/>
            <person name="Tahir J."/>
            <person name="Deroles S."/>
            <person name="Templeton K."/>
            <person name="Luo Z."/>
            <person name="Davy M."/>
            <person name="Cheng C."/>
            <person name="Mcneilage M."/>
            <person name="Scaglione D."/>
            <person name="Liu Y."/>
            <person name="Zhang Q."/>
            <person name="Datson P."/>
            <person name="De Silva N."/>
            <person name="Gardiner S."/>
            <person name="Bassett H."/>
            <person name="Chagne D."/>
            <person name="Mccallum J."/>
            <person name="Dzierzon H."/>
            <person name="Deng C."/>
            <person name="Wang Y.-Y."/>
            <person name="Barron N."/>
            <person name="Manako K."/>
            <person name="Bowen J."/>
            <person name="Foster T."/>
            <person name="Erridge Z."/>
            <person name="Tiffin H."/>
            <person name="Waite C."/>
            <person name="Davies K."/>
            <person name="Grierson E."/>
            <person name="Laing W."/>
            <person name="Kirk R."/>
            <person name="Chen X."/>
            <person name="Wood M."/>
            <person name="Montefiori M."/>
            <person name="Brummell D."/>
            <person name="Schwinn K."/>
            <person name="Catanach A."/>
            <person name="Fullerton C."/>
            <person name="Li D."/>
            <person name="Meiyalaghan S."/>
            <person name="Nieuwenhuizen N."/>
            <person name="Read N."/>
            <person name="Prakash R."/>
            <person name="Hunter D."/>
            <person name="Zhang H."/>
            <person name="Mckenzie M."/>
            <person name="Knabel M."/>
            <person name="Harris A."/>
            <person name="Allan A."/>
            <person name="Chen A."/>
            <person name="Janssen B."/>
            <person name="Plunkett B."/>
            <person name="Dwamena C."/>
            <person name="Voogd C."/>
            <person name="Leif D."/>
            <person name="Lafferty D."/>
            <person name="Souleyre E."/>
            <person name="Varkonyi-Gasic E."/>
            <person name="Gambi F."/>
            <person name="Hanley J."/>
            <person name="Yao J.-L."/>
            <person name="Cheung J."/>
            <person name="David K."/>
            <person name="Warren B."/>
            <person name="Marsh K."/>
            <person name="Snowden K."/>
            <person name="Lin-Wang K."/>
            <person name="Brian L."/>
            <person name="Martinez-Sanchez M."/>
            <person name="Wang M."/>
            <person name="Ileperuma N."/>
            <person name="Macnee N."/>
            <person name="Campin R."/>
            <person name="Mcatee P."/>
            <person name="Drummond R."/>
            <person name="Espley R."/>
            <person name="Ireland H."/>
            <person name="Wu R."/>
            <person name="Atkinson R."/>
            <person name="Karunairetnam S."/>
            <person name="Bulley S."/>
            <person name="Chunkath S."/>
            <person name="Hanley Z."/>
            <person name="Storey R."/>
            <person name="Thrimawithana A."/>
            <person name="Thomson S."/>
            <person name="David C."/>
            <person name="Testolin R."/>
        </authorList>
    </citation>
    <scope>NUCLEOTIDE SEQUENCE [LARGE SCALE GENOMIC DNA]</scope>
    <source>
        <strain evidence="2">cv. Red5</strain>
        <tissue evidence="1">Young leaf</tissue>
    </source>
</reference>
<sequence>MFPHIFGLTSGMAQSCDRGTNNDEKGREVKEVTIRELCSSSAAIPSSFTKPSTLGERFVDYFAERDNPAPYTVGELGKLYSILDWIAGVIVYGRPVGAVRLSQSYVLPQEHKGLFVDYLSPVIRILFMATWNSEEIYLILEGPDKELVELCVIDRDHMRKVQHLFACLTHKIPLILLSTEENSQEPGILPTLKEERILATLWDCIREK</sequence>
<reference evidence="2" key="2">
    <citation type="journal article" date="2018" name="BMC Genomics">
        <title>A manually annotated Actinidia chinensis var. chinensis (kiwifruit) genome highlights the challenges associated with draft genomes and gene prediction in plants.</title>
        <authorList>
            <person name="Pilkington S.M."/>
            <person name="Crowhurst R."/>
            <person name="Hilario E."/>
            <person name="Nardozza S."/>
            <person name="Fraser L."/>
            <person name="Peng Y."/>
            <person name="Gunaseelan K."/>
            <person name="Simpson R."/>
            <person name="Tahir J."/>
            <person name="Deroles S.C."/>
            <person name="Templeton K."/>
            <person name="Luo Z."/>
            <person name="Davy M."/>
            <person name="Cheng C."/>
            <person name="McNeilage M."/>
            <person name="Scaglione D."/>
            <person name="Liu Y."/>
            <person name="Zhang Q."/>
            <person name="Datson P."/>
            <person name="De Silva N."/>
            <person name="Gardiner S.E."/>
            <person name="Bassett H."/>
            <person name="Chagne D."/>
            <person name="McCallum J."/>
            <person name="Dzierzon H."/>
            <person name="Deng C."/>
            <person name="Wang Y.Y."/>
            <person name="Barron L."/>
            <person name="Manako K."/>
            <person name="Bowen J."/>
            <person name="Foster T.M."/>
            <person name="Erridge Z.A."/>
            <person name="Tiffin H."/>
            <person name="Waite C.N."/>
            <person name="Davies K.M."/>
            <person name="Grierson E.P."/>
            <person name="Laing W.A."/>
            <person name="Kirk R."/>
            <person name="Chen X."/>
            <person name="Wood M."/>
            <person name="Montefiori M."/>
            <person name="Brummell D.A."/>
            <person name="Schwinn K.E."/>
            <person name="Catanach A."/>
            <person name="Fullerton C."/>
            <person name="Li D."/>
            <person name="Meiyalaghan S."/>
            <person name="Nieuwenhuizen N."/>
            <person name="Read N."/>
            <person name="Prakash R."/>
            <person name="Hunter D."/>
            <person name="Zhang H."/>
            <person name="McKenzie M."/>
            <person name="Knabel M."/>
            <person name="Harris A."/>
            <person name="Allan A.C."/>
            <person name="Gleave A."/>
            <person name="Chen A."/>
            <person name="Janssen B.J."/>
            <person name="Plunkett B."/>
            <person name="Ampomah-Dwamena C."/>
            <person name="Voogd C."/>
            <person name="Leif D."/>
            <person name="Lafferty D."/>
            <person name="Souleyre E.J.F."/>
            <person name="Varkonyi-Gasic E."/>
            <person name="Gambi F."/>
            <person name="Hanley J."/>
            <person name="Yao J.L."/>
            <person name="Cheung J."/>
            <person name="David K.M."/>
            <person name="Warren B."/>
            <person name="Marsh K."/>
            <person name="Snowden K.C."/>
            <person name="Lin-Wang K."/>
            <person name="Brian L."/>
            <person name="Martinez-Sanchez M."/>
            <person name="Wang M."/>
            <person name="Ileperuma N."/>
            <person name="Macnee N."/>
            <person name="Campin R."/>
            <person name="McAtee P."/>
            <person name="Drummond R.S.M."/>
            <person name="Espley R.V."/>
            <person name="Ireland H.S."/>
            <person name="Wu R."/>
            <person name="Atkinson R.G."/>
            <person name="Karunairetnam S."/>
            <person name="Bulley S."/>
            <person name="Chunkath S."/>
            <person name="Hanley Z."/>
            <person name="Storey R."/>
            <person name="Thrimawithana A.H."/>
            <person name="Thomson S."/>
            <person name="David C."/>
            <person name="Testolin R."/>
            <person name="Huang H."/>
            <person name="Hellens R.P."/>
            <person name="Schaffer R.J."/>
        </authorList>
    </citation>
    <scope>NUCLEOTIDE SEQUENCE [LARGE SCALE GENOMIC DNA]</scope>
    <source>
        <strain evidence="2">cv. Red5</strain>
    </source>
</reference>
<name>A0A2R6P240_ACTCC</name>